<dbReference type="OrthoDB" id="10002389at2759"/>
<evidence type="ECO:0000256" key="2">
    <source>
        <dbReference type="SAM" id="MobiDB-lite"/>
    </source>
</evidence>
<proteinExistence type="predicted"/>
<keyword evidence="1" id="KW-0547">Nucleotide-binding</keyword>
<evidence type="ECO:0000313" key="4">
    <source>
        <dbReference type="Proteomes" id="UP000193144"/>
    </source>
</evidence>
<dbReference type="STRING" id="1231657.A0A1Y1Y8F3"/>
<keyword evidence="4" id="KW-1185">Reference proteome</keyword>
<dbReference type="Pfam" id="PF00071">
    <property type="entry name" value="Ras"/>
    <property type="match status" value="1"/>
</dbReference>
<dbReference type="AlphaFoldDB" id="A0A1Y1Y8F3"/>
<dbReference type="InterPro" id="IPR027417">
    <property type="entry name" value="P-loop_NTPase"/>
</dbReference>
<dbReference type="EMBL" id="MCFA01000313">
    <property type="protein sequence ID" value="ORX94300.1"/>
    <property type="molecule type" value="Genomic_DNA"/>
</dbReference>
<feature type="compositionally biased region" description="Basic and acidic residues" evidence="2">
    <location>
        <begin position="195"/>
        <end position="215"/>
    </location>
</feature>
<gene>
    <name evidence="3" type="ORF">BCR34DRAFT_580065</name>
</gene>
<dbReference type="PROSITE" id="PS51419">
    <property type="entry name" value="RAB"/>
    <property type="match status" value="1"/>
</dbReference>
<dbReference type="SMART" id="SM00175">
    <property type="entry name" value="RAB"/>
    <property type="match status" value="1"/>
</dbReference>
<keyword evidence="3" id="KW-0378">Hydrolase</keyword>
<dbReference type="InterPro" id="IPR001806">
    <property type="entry name" value="Small_GTPase"/>
</dbReference>
<comment type="caution">
    <text evidence="3">The sequence shown here is derived from an EMBL/GenBank/DDBJ whole genome shotgun (WGS) entry which is preliminary data.</text>
</comment>
<sequence length="229" mass="25878">MASPAERNVVVFGESGVGKTCFTDMFMREKPFALYDPTLGDTEAKAFDVDRKTWRLTLIDLNATQLRLEQEERGFVSAIYFKMLWSADGVVLLYDVTSKASYEHIVNEGYMTVLKRRRQTRGGKAFPTGMQRFGCVLVGNKIDLAEEKREVDRELAQEWADSMGIEFFELSALDNTAVNEAMSALVRSMVRAEARDNEDLGESPDKAKENSKKFGFELPFRHGSSKMSP</sequence>
<name>A0A1Y1Y8F3_9PLEO</name>
<dbReference type="PROSITE" id="PS51421">
    <property type="entry name" value="RAS"/>
    <property type="match status" value="1"/>
</dbReference>
<accession>A0A1Y1Y8F3</accession>
<evidence type="ECO:0000313" key="3">
    <source>
        <dbReference type="EMBL" id="ORX94300.1"/>
    </source>
</evidence>
<dbReference type="PRINTS" id="PR00449">
    <property type="entry name" value="RASTRNSFRMNG"/>
</dbReference>
<evidence type="ECO:0000256" key="1">
    <source>
        <dbReference type="ARBA" id="ARBA00022741"/>
    </source>
</evidence>
<organism evidence="3 4">
    <name type="scientific">Clohesyomyces aquaticus</name>
    <dbReference type="NCBI Taxonomy" id="1231657"/>
    <lineage>
        <taxon>Eukaryota</taxon>
        <taxon>Fungi</taxon>
        <taxon>Dikarya</taxon>
        <taxon>Ascomycota</taxon>
        <taxon>Pezizomycotina</taxon>
        <taxon>Dothideomycetes</taxon>
        <taxon>Pleosporomycetidae</taxon>
        <taxon>Pleosporales</taxon>
        <taxon>Lindgomycetaceae</taxon>
        <taxon>Clohesyomyces</taxon>
    </lineage>
</organism>
<dbReference type="GO" id="GO:0003924">
    <property type="term" value="F:GTPase activity"/>
    <property type="evidence" value="ECO:0007669"/>
    <property type="project" value="InterPro"/>
</dbReference>
<feature type="region of interest" description="Disordered" evidence="2">
    <location>
        <begin position="195"/>
        <end position="229"/>
    </location>
</feature>
<dbReference type="GO" id="GO:0005525">
    <property type="term" value="F:GTP binding"/>
    <property type="evidence" value="ECO:0007669"/>
    <property type="project" value="InterPro"/>
</dbReference>
<dbReference type="PANTHER" id="PTHR47978">
    <property type="match status" value="1"/>
</dbReference>
<dbReference type="SMART" id="SM00173">
    <property type="entry name" value="RAS"/>
    <property type="match status" value="1"/>
</dbReference>
<dbReference type="SUPFAM" id="SSF52540">
    <property type="entry name" value="P-loop containing nucleoside triphosphate hydrolases"/>
    <property type="match status" value="1"/>
</dbReference>
<reference evidence="3 4" key="1">
    <citation type="submission" date="2016-07" db="EMBL/GenBank/DDBJ databases">
        <title>Pervasive Adenine N6-methylation of Active Genes in Fungi.</title>
        <authorList>
            <consortium name="DOE Joint Genome Institute"/>
            <person name="Mondo S.J."/>
            <person name="Dannebaum R.O."/>
            <person name="Kuo R.C."/>
            <person name="Labutti K."/>
            <person name="Haridas S."/>
            <person name="Kuo A."/>
            <person name="Salamov A."/>
            <person name="Ahrendt S.R."/>
            <person name="Lipzen A."/>
            <person name="Sullivan W."/>
            <person name="Andreopoulos W.B."/>
            <person name="Clum A."/>
            <person name="Lindquist E."/>
            <person name="Daum C."/>
            <person name="Ramamoorthy G.K."/>
            <person name="Gryganskyi A."/>
            <person name="Culley D."/>
            <person name="Magnuson J.K."/>
            <person name="James T.Y."/>
            <person name="O'Malley M.A."/>
            <person name="Stajich J.E."/>
            <person name="Spatafora J.W."/>
            <person name="Visel A."/>
            <person name="Grigoriev I.V."/>
        </authorList>
    </citation>
    <scope>NUCLEOTIDE SEQUENCE [LARGE SCALE GENOMIC DNA]</scope>
    <source>
        <strain evidence="3 4">CBS 115471</strain>
    </source>
</reference>
<dbReference type="Gene3D" id="3.40.50.300">
    <property type="entry name" value="P-loop containing nucleotide triphosphate hydrolases"/>
    <property type="match status" value="1"/>
</dbReference>
<dbReference type="Proteomes" id="UP000193144">
    <property type="component" value="Unassembled WGS sequence"/>
</dbReference>
<protein>
    <submittedName>
        <fullName evidence="3">p-loop containing nucleoside triphosphate hydrolase protein</fullName>
    </submittedName>
</protein>